<dbReference type="EMBL" id="CBIT010000255">
    <property type="protein sequence ID" value="CDE34668.1"/>
    <property type="molecule type" value="Genomic_DNA"/>
</dbReference>
<proteinExistence type="predicted"/>
<organism evidence="1 2">
    <name type="scientific">Leyella stercorea CAG:629</name>
    <dbReference type="NCBI Taxonomy" id="1263103"/>
    <lineage>
        <taxon>Bacteria</taxon>
        <taxon>Pseudomonadati</taxon>
        <taxon>Bacteroidota</taxon>
        <taxon>Bacteroidia</taxon>
        <taxon>Bacteroidales</taxon>
        <taxon>Prevotellaceae</taxon>
        <taxon>Leyella</taxon>
    </lineage>
</organism>
<evidence type="ECO:0000313" key="1">
    <source>
        <dbReference type="EMBL" id="CDE34668.1"/>
    </source>
</evidence>
<dbReference type="AlphaFoldDB" id="R7H6P8"/>
<reference evidence="1" key="1">
    <citation type="submission" date="2012-11" db="EMBL/GenBank/DDBJ databases">
        <title>Dependencies among metagenomic species, viruses, plasmids and units of genetic variation.</title>
        <authorList>
            <person name="Nielsen H.B."/>
            <person name="Almeida M."/>
            <person name="Juncker A.S."/>
            <person name="Rasmussen S."/>
            <person name="Li J."/>
            <person name="Sunagawa S."/>
            <person name="Plichta D."/>
            <person name="Gautier L."/>
            <person name="Le Chatelier E."/>
            <person name="Peletier E."/>
            <person name="Bonde I."/>
            <person name="Nielsen T."/>
            <person name="Manichanh C."/>
            <person name="Arumugam M."/>
            <person name="Batto J."/>
            <person name="Santos M.B.Q.D."/>
            <person name="Blom N."/>
            <person name="Borruel N."/>
            <person name="Burgdorf K.S."/>
            <person name="Boumezbeur F."/>
            <person name="Casellas F."/>
            <person name="Dore J."/>
            <person name="Guarner F."/>
            <person name="Hansen T."/>
            <person name="Hildebrand F."/>
            <person name="Kaas R.S."/>
            <person name="Kennedy S."/>
            <person name="Kristiansen K."/>
            <person name="Kultima J.R."/>
            <person name="Leonard P."/>
            <person name="Levenez F."/>
            <person name="Lund O."/>
            <person name="Moumen B."/>
            <person name="Le Paslier D."/>
            <person name="Pons N."/>
            <person name="Pedersen O."/>
            <person name="Prifti E."/>
            <person name="Qin J."/>
            <person name="Raes J."/>
            <person name="Tap J."/>
            <person name="Tims S."/>
            <person name="Ussery D.W."/>
            <person name="Yamada T."/>
            <person name="MetaHit consortium"/>
            <person name="Renault P."/>
            <person name="Sicheritz-Ponten T."/>
            <person name="Bork P."/>
            <person name="Wang J."/>
            <person name="Brunak S."/>
            <person name="Ehrlich S.D."/>
        </authorList>
    </citation>
    <scope>NUCLEOTIDE SEQUENCE [LARGE SCALE GENOMIC DNA]</scope>
</reference>
<accession>R7H6P8</accession>
<dbReference type="Proteomes" id="UP000018072">
    <property type="component" value="Unassembled WGS sequence"/>
</dbReference>
<sequence>MLIASYCKTILLTSTDTEVQKNVKSGIEMLYNSYTAYIQRFKLYCIAV</sequence>
<comment type="caution">
    <text evidence="1">The sequence shown here is derived from an EMBL/GenBank/DDBJ whole genome shotgun (WGS) entry which is preliminary data.</text>
</comment>
<gene>
    <name evidence="1" type="ORF">BN741_00254</name>
</gene>
<name>R7H6P8_9BACT</name>
<evidence type="ECO:0000313" key="2">
    <source>
        <dbReference type="Proteomes" id="UP000018072"/>
    </source>
</evidence>
<dbReference type="STRING" id="1263103.BN741_00254"/>
<protein>
    <submittedName>
        <fullName evidence="1">Uncharacterized protein</fullName>
    </submittedName>
</protein>